<feature type="region of interest" description="Disordered" evidence="1">
    <location>
        <begin position="1"/>
        <end position="27"/>
    </location>
</feature>
<keyword evidence="2" id="KW-0472">Membrane</keyword>
<organism evidence="3 4">
    <name type="scientific">Tunturiibacter gelidiferens</name>
    <dbReference type="NCBI Taxonomy" id="3069689"/>
    <lineage>
        <taxon>Bacteria</taxon>
        <taxon>Pseudomonadati</taxon>
        <taxon>Acidobacteriota</taxon>
        <taxon>Terriglobia</taxon>
        <taxon>Terriglobales</taxon>
        <taxon>Acidobacteriaceae</taxon>
        <taxon>Tunturiibacter</taxon>
    </lineage>
</organism>
<keyword evidence="2" id="KW-1133">Transmembrane helix</keyword>
<dbReference type="Proteomes" id="UP000535182">
    <property type="component" value="Unassembled WGS sequence"/>
</dbReference>
<evidence type="ECO:0000313" key="3">
    <source>
        <dbReference type="EMBL" id="MBB5331622.1"/>
    </source>
</evidence>
<proteinExistence type="predicted"/>
<feature type="transmembrane region" description="Helical" evidence="2">
    <location>
        <begin position="37"/>
        <end position="59"/>
    </location>
</feature>
<reference evidence="3 4" key="1">
    <citation type="submission" date="2020-08" db="EMBL/GenBank/DDBJ databases">
        <title>Genomic Encyclopedia of Type Strains, Phase IV (KMG-V): Genome sequencing to study the core and pangenomes of soil and plant-associated prokaryotes.</title>
        <authorList>
            <person name="Whitman W."/>
        </authorList>
    </citation>
    <scope>NUCLEOTIDE SEQUENCE [LARGE SCALE GENOMIC DNA]</scope>
    <source>
        <strain evidence="3 4">X5P2</strain>
    </source>
</reference>
<dbReference type="EMBL" id="JACHEB010000016">
    <property type="protein sequence ID" value="MBB5331622.1"/>
    <property type="molecule type" value="Genomic_DNA"/>
</dbReference>
<feature type="compositionally biased region" description="Basic and acidic residues" evidence="1">
    <location>
        <begin position="1"/>
        <end position="23"/>
    </location>
</feature>
<keyword evidence="4" id="KW-1185">Reference proteome</keyword>
<dbReference type="AlphaFoldDB" id="A0A9X0QJI5"/>
<name>A0A9X0QJI5_9BACT</name>
<protein>
    <submittedName>
        <fullName evidence="3">Uncharacterized protein</fullName>
    </submittedName>
</protein>
<gene>
    <name evidence="3" type="ORF">HDF14_005271</name>
</gene>
<evidence type="ECO:0000256" key="2">
    <source>
        <dbReference type="SAM" id="Phobius"/>
    </source>
</evidence>
<evidence type="ECO:0000313" key="4">
    <source>
        <dbReference type="Proteomes" id="UP000535182"/>
    </source>
</evidence>
<accession>A0A9X0QJI5</accession>
<sequence length="231" mass="24961">MPTNDHEMHQTPGPHDAHLRDDDSPGYETTDVNAGGVAVFLAGLFGFVLVFFVFCFVMGKVINSAIEKSDGPTTKWNKLSAFAGAETTNGKRQDLASNPEMQQKEFQQMTSTFPEPRLDIDDGNQATADMHAREDLLLSYYSVTPAETGGAIRIPISRAMELIAQRGLPVNSQAASATVEMAGDEKSVVQAPLTSGFARTGYELEVIEAREQKMSYGKAEAATQAELAPAK</sequence>
<evidence type="ECO:0000256" key="1">
    <source>
        <dbReference type="SAM" id="MobiDB-lite"/>
    </source>
</evidence>
<keyword evidence="2" id="KW-0812">Transmembrane</keyword>
<comment type="caution">
    <text evidence="3">The sequence shown here is derived from an EMBL/GenBank/DDBJ whole genome shotgun (WGS) entry which is preliminary data.</text>
</comment>
<dbReference type="RefSeq" id="WP_183981441.1">
    <property type="nucleotide sequence ID" value="NZ_JACHEB010000016.1"/>
</dbReference>